<evidence type="ECO:0000256" key="1">
    <source>
        <dbReference type="SAM" id="MobiDB-lite"/>
    </source>
</evidence>
<gene>
    <name evidence="2" type="ORF">EGW08_011080</name>
</gene>
<evidence type="ECO:0000313" key="3">
    <source>
        <dbReference type="Proteomes" id="UP000271974"/>
    </source>
</evidence>
<accession>A0A433THW5</accession>
<dbReference type="Proteomes" id="UP000271974">
    <property type="component" value="Unassembled WGS sequence"/>
</dbReference>
<feature type="region of interest" description="Disordered" evidence="1">
    <location>
        <begin position="110"/>
        <end position="129"/>
    </location>
</feature>
<dbReference type="AlphaFoldDB" id="A0A433THW5"/>
<keyword evidence="3" id="KW-1185">Reference proteome</keyword>
<evidence type="ECO:0000313" key="2">
    <source>
        <dbReference type="EMBL" id="RUS81172.1"/>
    </source>
</evidence>
<protein>
    <submittedName>
        <fullName evidence="2">Uncharacterized protein</fullName>
    </submittedName>
</protein>
<organism evidence="2 3">
    <name type="scientific">Elysia chlorotica</name>
    <name type="common">Eastern emerald elysia</name>
    <name type="synonym">Sea slug</name>
    <dbReference type="NCBI Taxonomy" id="188477"/>
    <lineage>
        <taxon>Eukaryota</taxon>
        <taxon>Metazoa</taxon>
        <taxon>Spiralia</taxon>
        <taxon>Lophotrochozoa</taxon>
        <taxon>Mollusca</taxon>
        <taxon>Gastropoda</taxon>
        <taxon>Heterobranchia</taxon>
        <taxon>Euthyneura</taxon>
        <taxon>Panpulmonata</taxon>
        <taxon>Sacoglossa</taxon>
        <taxon>Placobranchoidea</taxon>
        <taxon>Plakobranchidae</taxon>
        <taxon>Elysia</taxon>
    </lineage>
</organism>
<proteinExistence type="predicted"/>
<name>A0A433THW5_ELYCH</name>
<reference evidence="2 3" key="1">
    <citation type="submission" date="2019-01" db="EMBL/GenBank/DDBJ databases">
        <title>A draft genome assembly of the solar-powered sea slug Elysia chlorotica.</title>
        <authorList>
            <person name="Cai H."/>
            <person name="Li Q."/>
            <person name="Fang X."/>
            <person name="Li J."/>
            <person name="Curtis N.E."/>
            <person name="Altenburger A."/>
            <person name="Shibata T."/>
            <person name="Feng M."/>
            <person name="Maeda T."/>
            <person name="Schwartz J.A."/>
            <person name="Shigenobu S."/>
            <person name="Lundholm N."/>
            <person name="Nishiyama T."/>
            <person name="Yang H."/>
            <person name="Hasebe M."/>
            <person name="Li S."/>
            <person name="Pierce S.K."/>
            <person name="Wang J."/>
        </authorList>
    </citation>
    <scope>NUCLEOTIDE SEQUENCE [LARGE SCALE GENOMIC DNA]</scope>
    <source>
        <strain evidence="2">EC2010</strain>
        <tissue evidence="2">Whole organism of an adult</tissue>
    </source>
</reference>
<sequence>MVTTHVHTITLIKVGEKGRQLQLQLQGPDDHAGSVGQVTVRAVSRALPRDQWFYLVYETAGPPGPAVQAQDGDLRLSEQAQTGALLSESTFLTSNLSLIVIEPIRDCDQSTCPTDGRPDTHKRPSGGHLTWVVSDRPGVSESNYRASEVAREETRRAPKALTPVCTTYQTNRCPTLAKAGTTPTPSNNHQNLLTGAEVKSVPQSYPDVLAKTEECLVERESPAFL</sequence>
<dbReference type="EMBL" id="RQTK01000352">
    <property type="protein sequence ID" value="RUS81172.1"/>
    <property type="molecule type" value="Genomic_DNA"/>
</dbReference>
<comment type="caution">
    <text evidence="2">The sequence shown here is derived from an EMBL/GenBank/DDBJ whole genome shotgun (WGS) entry which is preliminary data.</text>
</comment>